<evidence type="ECO:0000256" key="1">
    <source>
        <dbReference type="SAM" id="MobiDB-lite"/>
    </source>
</evidence>
<reference evidence="2 3" key="1">
    <citation type="journal article" date="2019" name="Int. J. Syst. Evol. Microbiol.">
        <title>The Global Catalogue of Microorganisms (GCM) 10K type strain sequencing project: providing services to taxonomists for standard genome sequencing and annotation.</title>
        <authorList>
            <consortium name="The Broad Institute Genomics Platform"/>
            <consortium name="The Broad Institute Genome Sequencing Center for Infectious Disease"/>
            <person name="Wu L."/>
            <person name="Ma J."/>
        </authorList>
    </citation>
    <scope>NUCLEOTIDE SEQUENCE [LARGE SCALE GENOMIC DNA]</scope>
    <source>
        <strain evidence="2 3">CGMCC 1.12124</strain>
    </source>
</reference>
<proteinExistence type="predicted"/>
<evidence type="ECO:0000313" key="2">
    <source>
        <dbReference type="EMBL" id="MFC5279421.1"/>
    </source>
</evidence>
<dbReference type="Proteomes" id="UP001596118">
    <property type="component" value="Unassembled WGS sequence"/>
</dbReference>
<feature type="compositionally biased region" description="Basic and acidic residues" evidence="1">
    <location>
        <begin position="40"/>
        <end position="49"/>
    </location>
</feature>
<feature type="compositionally biased region" description="Basic and acidic residues" evidence="1">
    <location>
        <begin position="1"/>
        <end position="16"/>
    </location>
</feature>
<sequence>MTGTSESRRLTDDERPTGSAEGDDADETNGSAPSEAPGGEGDHLEDLKDGAGCTEIWEHLSENRE</sequence>
<gene>
    <name evidence="2" type="ORF">ACFPM1_11740</name>
</gene>
<dbReference type="AlphaFoldDB" id="A0ABD5R3L8"/>
<keyword evidence="3" id="KW-1185">Reference proteome</keyword>
<evidence type="ECO:0000313" key="3">
    <source>
        <dbReference type="Proteomes" id="UP001596118"/>
    </source>
</evidence>
<protein>
    <submittedName>
        <fullName evidence="2">Uncharacterized protein</fullName>
    </submittedName>
</protein>
<comment type="caution">
    <text evidence="2">The sequence shown here is derived from an EMBL/GenBank/DDBJ whole genome shotgun (WGS) entry which is preliminary data.</text>
</comment>
<dbReference type="RefSeq" id="WP_256412934.1">
    <property type="nucleotide sequence ID" value="NZ_JANHDM010000014.1"/>
</dbReference>
<feature type="region of interest" description="Disordered" evidence="1">
    <location>
        <begin position="1"/>
        <end position="65"/>
    </location>
</feature>
<name>A0ABD5R3L8_9EURY</name>
<accession>A0ABD5R3L8</accession>
<organism evidence="2 3">
    <name type="scientific">Halorubrum rubrum</name>
    <dbReference type="NCBI Taxonomy" id="1126240"/>
    <lineage>
        <taxon>Archaea</taxon>
        <taxon>Methanobacteriati</taxon>
        <taxon>Methanobacteriota</taxon>
        <taxon>Stenosarchaea group</taxon>
        <taxon>Halobacteria</taxon>
        <taxon>Halobacteriales</taxon>
        <taxon>Haloferacaceae</taxon>
        <taxon>Halorubrum</taxon>
    </lineage>
</organism>
<feature type="compositionally biased region" description="Basic and acidic residues" evidence="1">
    <location>
        <begin position="56"/>
        <end position="65"/>
    </location>
</feature>
<dbReference type="EMBL" id="JBHSKY010000011">
    <property type="protein sequence ID" value="MFC5279421.1"/>
    <property type="molecule type" value="Genomic_DNA"/>
</dbReference>